<reference evidence="4 5" key="1">
    <citation type="submission" date="2024-06" db="EMBL/GenBank/DDBJ databases">
        <title>Complete genome of Phlyctema vagabunda strain 19-DSS-EL-015.</title>
        <authorList>
            <person name="Fiorenzani C."/>
        </authorList>
    </citation>
    <scope>NUCLEOTIDE SEQUENCE [LARGE SCALE GENOMIC DNA]</scope>
    <source>
        <strain evidence="4 5">19-DSS-EL-015</strain>
    </source>
</reference>
<protein>
    <submittedName>
        <fullName evidence="4">Unsaturated glucuronyl hydrolase</fullName>
    </submittedName>
</protein>
<dbReference type="EMBL" id="JBFCZG010000007">
    <property type="protein sequence ID" value="KAL3419812.1"/>
    <property type="molecule type" value="Genomic_DNA"/>
</dbReference>
<dbReference type="Proteomes" id="UP001629113">
    <property type="component" value="Unassembled WGS sequence"/>
</dbReference>
<feature type="compositionally biased region" description="Polar residues" evidence="3">
    <location>
        <begin position="1"/>
        <end position="21"/>
    </location>
</feature>
<proteinExistence type="inferred from homology"/>
<comment type="similarity">
    <text evidence="2">Belongs to the glycosyl hydrolase 88 family.</text>
</comment>
<evidence type="ECO:0000313" key="5">
    <source>
        <dbReference type="Proteomes" id="UP001629113"/>
    </source>
</evidence>
<evidence type="ECO:0000256" key="3">
    <source>
        <dbReference type="SAM" id="MobiDB-lite"/>
    </source>
</evidence>
<gene>
    <name evidence="4" type="ORF">PVAG01_08310</name>
</gene>
<dbReference type="InterPro" id="IPR008928">
    <property type="entry name" value="6-hairpin_glycosidase_sf"/>
</dbReference>
<evidence type="ECO:0000313" key="4">
    <source>
        <dbReference type="EMBL" id="KAL3419812.1"/>
    </source>
</evidence>
<dbReference type="PANTHER" id="PTHR36845">
    <property type="entry name" value="HYDROLASE, PUTATIVE (AFU_ORTHOLOGUE AFUA_7G05090)-RELATED"/>
    <property type="match status" value="1"/>
</dbReference>
<evidence type="ECO:0000256" key="1">
    <source>
        <dbReference type="ARBA" id="ARBA00022801"/>
    </source>
</evidence>
<dbReference type="GO" id="GO:0016787">
    <property type="term" value="F:hydrolase activity"/>
    <property type="evidence" value="ECO:0007669"/>
    <property type="project" value="UniProtKB-KW"/>
</dbReference>
<sequence>MYENPTMSVTSVLTKGFSSTDESVKEPTAETITPPKSPGLQSRELDSELLQGLYSDSVDAKIWGVALRALFQAEPPKTYPEYTDLTGSGKYVDSEEAFWTSGFFPACLYLLYERRCRWPQAANLSRPHLLKLKHACQWWSESLHKEALRTDTHDLGFMIQPWARVAWELDADRRSYDTLITAARSLASRYDERVGCMRSWDVCFTKRYHFDDPAKNYLVIIDNLMNLDLLYYASSLTSDDTFAEIATKHATVTMQSHIREDGSTCHVVDFDQETGAVRAQITNQGYSDTSCWSRGQAWAIVGFVQAYRWTKNPAFLDTSTRLADYFTSRLTDDDVPYWDFDAPRPGPRDSSAAIIAIYGMLLIHEAQNASYGTRDELPSQHGIHASGHYLGVALRMLKALLRDCMAPPALFITSASNQHEDVYLGDAEESILKHATINNYEFAPRKYSDHGLVYADYFFLLVGNKLLEMGLQI</sequence>
<dbReference type="Gene3D" id="1.50.10.10">
    <property type="match status" value="1"/>
</dbReference>
<dbReference type="InterPro" id="IPR012341">
    <property type="entry name" value="6hp_glycosidase-like_sf"/>
</dbReference>
<feature type="region of interest" description="Disordered" evidence="3">
    <location>
        <begin position="1"/>
        <end position="41"/>
    </location>
</feature>
<comment type="caution">
    <text evidence="4">The sequence shown here is derived from an EMBL/GenBank/DDBJ whole genome shotgun (WGS) entry which is preliminary data.</text>
</comment>
<dbReference type="InterPro" id="IPR052369">
    <property type="entry name" value="UG_Glycosaminoglycan_Hydrolase"/>
</dbReference>
<organism evidence="4 5">
    <name type="scientific">Phlyctema vagabunda</name>
    <dbReference type="NCBI Taxonomy" id="108571"/>
    <lineage>
        <taxon>Eukaryota</taxon>
        <taxon>Fungi</taxon>
        <taxon>Dikarya</taxon>
        <taxon>Ascomycota</taxon>
        <taxon>Pezizomycotina</taxon>
        <taxon>Leotiomycetes</taxon>
        <taxon>Helotiales</taxon>
        <taxon>Dermateaceae</taxon>
        <taxon>Phlyctema</taxon>
    </lineage>
</organism>
<accession>A0ABR4P9F6</accession>
<evidence type="ECO:0000256" key="2">
    <source>
        <dbReference type="ARBA" id="ARBA00038358"/>
    </source>
</evidence>
<name>A0ABR4P9F6_9HELO</name>
<dbReference type="SUPFAM" id="SSF48208">
    <property type="entry name" value="Six-hairpin glycosidases"/>
    <property type="match status" value="1"/>
</dbReference>
<keyword evidence="1 4" id="KW-0378">Hydrolase</keyword>
<keyword evidence="5" id="KW-1185">Reference proteome</keyword>
<dbReference type="PANTHER" id="PTHR36845:SF1">
    <property type="entry name" value="HYDROLASE, PUTATIVE (AFU_ORTHOLOGUE AFUA_7G05090)-RELATED"/>
    <property type="match status" value="1"/>
</dbReference>